<protein>
    <recommendedName>
        <fullName evidence="1">FERM domain-containing protein 8</fullName>
    </recommendedName>
</protein>
<dbReference type="Ensembl" id="ENSNBRT00000016661.1">
    <property type="protein sequence ID" value="ENSNBRP00000016226.1"/>
    <property type="gene ID" value="ENSNBRG00000012506.1"/>
</dbReference>
<dbReference type="InterPro" id="IPR035963">
    <property type="entry name" value="FERM_2"/>
</dbReference>
<evidence type="ECO:0000313" key="4">
    <source>
        <dbReference type="Proteomes" id="UP000261580"/>
    </source>
</evidence>
<keyword evidence="4" id="KW-1185">Reference proteome</keyword>
<dbReference type="SUPFAM" id="SSF47031">
    <property type="entry name" value="Second domain of FERM"/>
    <property type="match status" value="1"/>
</dbReference>
<dbReference type="Pfam" id="PF00373">
    <property type="entry name" value="FERM_M"/>
    <property type="match status" value="1"/>
</dbReference>
<accession>A0A3Q4H3L3</accession>
<reference evidence="3" key="1">
    <citation type="submission" date="2025-08" db="UniProtKB">
        <authorList>
            <consortium name="Ensembl"/>
        </authorList>
    </citation>
    <scope>IDENTIFICATION</scope>
</reference>
<reference evidence="3" key="2">
    <citation type="submission" date="2025-09" db="UniProtKB">
        <authorList>
            <consortium name="Ensembl"/>
        </authorList>
    </citation>
    <scope>IDENTIFICATION</scope>
</reference>
<evidence type="ECO:0000259" key="2">
    <source>
        <dbReference type="PROSITE" id="PS50057"/>
    </source>
</evidence>
<dbReference type="InterPro" id="IPR051594">
    <property type="entry name" value="KRIT1/FRMD8"/>
</dbReference>
<dbReference type="InterPro" id="IPR000299">
    <property type="entry name" value="FERM_domain"/>
</dbReference>
<dbReference type="GO" id="GO:0090090">
    <property type="term" value="P:negative regulation of canonical Wnt signaling pathway"/>
    <property type="evidence" value="ECO:0007669"/>
    <property type="project" value="TreeGrafter"/>
</dbReference>
<evidence type="ECO:0000256" key="1">
    <source>
        <dbReference type="ARBA" id="ARBA00039547"/>
    </source>
</evidence>
<dbReference type="InterPro" id="IPR014352">
    <property type="entry name" value="FERM/acyl-CoA-bd_prot_sf"/>
</dbReference>
<dbReference type="AlphaFoldDB" id="A0A3Q4H3L3"/>
<dbReference type="Gene3D" id="1.20.80.10">
    <property type="match status" value="1"/>
</dbReference>
<dbReference type="PANTHER" id="PTHR13283">
    <property type="entry name" value="KREV INTERACTION TRAPPED 1-RELATED"/>
    <property type="match status" value="1"/>
</dbReference>
<dbReference type="Proteomes" id="UP000261580">
    <property type="component" value="Unassembled WGS sequence"/>
</dbReference>
<dbReference type="GeneTree" id="ENSGT00530000063721"/>
<dbReference type="CDD" id="cd14473">
    <property type="entry name" value="FERM_B-lobe"/>
    <property type="match status" value="1"/>
</dbReference>
<name>A0A3Q4H3L3_NEOBR</name>
<dbReference type="PROSITE" id="PS50057">
    <property type="entry name" value="FERM_3"/>
    <property type="match status" value="1"/>
</dbReference>
<dbReference type="GO" id="GO:0005886">
    <property type="term" value="C:plasma membrane"/>
    <property type="evidence" value="ECO:0007669"/>
    <property type="project" value="TreeGrafter"/>
</dbReference>
<proteinExistence type="predicted"/>
<organism evidence="3 4">
    <name type="scientific">Neolamprologus brichardi</name>
    <name type="common">Fairy cichlid</name>
    <name type="synonym">Lamprologus brichardi</name>
    <dbReference type="NCBI Taxonomy" id="32507"/>
    <lineage>
        <taxon>Eukaryota</taxon>
        <taxon>Metazoa</taxon>
        <taxon>Chordata</taxon>
        <taxon>Craniata</taxon>
        <taxon>Vertebrata</taxon>
        <taxon>Euteleostomi</taxon>
        <taxon>Actinopterygii</taxon>
        <taxon>Neopterygii</taxon>
        <taxon>Teleostei</taxon>
        <taxon>Neoteleostei</taxon>
        <taxon>Acanthomorphata</taxon>
        <taxon>Ovalentaria</taxon>
        <taxon>Cichlomorphae</taxon>
        <taxon>Cichliformes</taxon>
        <taxon>Cichlidae</taxon>
        <taxon>African cichlids</taxon>
        <taxon>Pseudocrenilabrinae</taxon>
        <taxon>Lamprologini</taxon>
        <taxon>Neolamprologus</taxon>
    </lineage>
</organism>
<dbReference type="InterPro" id="IPR019748">
    <property type="entry name" value="FERM_central"/>
</dbReference>
<dbReference type="Bgee" id="ENSNBRG00000012506">
    <property type="expression patterns" value="Expressed in mesonephros and 8 other cell types or tissues"/>
</dbReference>
<feature type="domain" description="FERM" evidence="2">
    <location>
        <begin position="30"/>
        <end position="263"/>
    </location>
</feature>
<sequence length="263" mass="29425">MEGDECSFPPDSSDDHSLRGSVASSATLSRDVLVYLFGDSAVHLTLEGLGTVTVQELGRNVREALHTPESVQDVFAFWLCSPLLELQLKTRHQPYKLCRQWHDLLYRFTEASEEDISQGQSFDLRAYCLTPVQIQEEGVLRLLYEEARSNILTGRYPCDPEHWTSLGALSIALDEGTSLDSQQFTTTIREKKLSSYLPAHVTMGSGGLFSTLRGKSSRQVGLEQNLFKEYSKICTSAGSSPTQLLHQYLNTCHTLPYYGYDVA</sequence>
<dbReference type="Gene3D" id="3.10.20.90">
    <property type="entry name" value="Phosphatidylinositol 3-kinase Catalytic Subunit, Chain A, domain 1"/>
    <property type="match status" value="1"/>
</dbReference>
<dbReference type="PANTHER" id="PTHR13283:SF10">
    <property type="entry name" value="FERM DOMAIN-CONTAINING PROTEIN 8"/>
    <property type="match status" value="1"/>
</dbReference>
<dbReference type="SMART" id="SM00295">
    <property type="entry name" value="B41"/>
    <property type="match status" value="1"/>
</dbReference>
<evidence type="ECO:0000313" key="3">
    <source>
        <dbReference type="Ensembl" id="ENSNBRP00000016226.1"/>
    </source>
</evidence>
<dbReference type="InterPro" id="IPR019749">
    <property type="entry name" value="Band_41_domain"/>
</dbReference>